<keyword evidence="2" id="KW-1003">Cell membrane</keyword>
<evidence type="ECO:0000256" key="5">
    <source>
        <dbReference type="ARBA" id="ARBA00023136"/>
    </source>
</evidence>
<evidence type="ECO:0000313" key="8">
    <source>
        <dbReference type="Proteomes" id="UP000234331"/>
    </source>
</evidence>
<feature type="transmembrane region" description="Helical" evidence="6">
    <location>
        <begin position="253"/>
        <end position="272"/>
    </location>
</feature>
<dbReference type="RefSeq" id="WP_165818625.1">
    <property type="nucleotide sequence ID" value="NZ_FZMO01000528.1"/>
</dbReference>
<sequence length="313" mass="33299">MRTADAILVAAPSPAPGHEWATLRPDPVGIALIAAAAAAYGYGLLRMRRAGEAWPVGRTVLFAGPGLLSLFVFTMAWPGAYAHTLFSAYLVEIVGLFMVTPVLLACGRPVRLARSAAPERLRVATGRLTGHPVAKGVANPAFGALLVPVVTSVVVFSGIFGASLRHAAIYHGVQVMLLALGLLVAVPLVEEPARATGLAAASALFLGFLELLLDSVPGAVLTFRTHLLAAGYYLTAHPAWGPAPLHDQRTGGAILWGVGEVVDLPFIALLLVRWMRADAREAREIDRMLDEAEAESGSAMTRPWWETDPRRLR</sequence>
<dbReference type="Pfam" id="PF09678">
    <property type="entry name" value="Caa3_CtaG"/>
    <property type="match status" value="1"/>
</dbReference>
<feature type="transmembrane region" description="Helical" evidence="6">
    <location>
        <begin position="59"/>
        <end position="80"/>
    </location>
</feature>
<evidence type="ECO:0000256" key="3">
    <source>
        <dbReference type="ARBA" id="ARBA00022692"/>
    </source>
</evidence>
<evidence type="ECO:0000256" key="1">
    <source>
        <dbReference type="ARBA" id="ARBA00004651"/>
    </source>
</evidence>
<dbReference type="Proteomes" id="UP000234331">
    <property type="component" value="Unassembled WGS sequence"/>
</dbReference>
<evidence type="ECO:0000256" key="4">
    <source>
        <dbReference type="ARBA" id="ARBA00022989"/>
    </source>
</evidence>
<keyword evidence="5 6" id="KW-0472">Membrane</keyword>
<evidence type="ECO:0000256" key="2">
    <source>
        <dbReference type="ARBA" id="ARBA00022475"/>
    </source>
</evidence>
<feature type="transmembrane region" description="Helical" evidence="6">
    <location>
        <begin position="86"/>
        <end position="106"/>
    </location>
</feature>
<organism evidence="7 8">
    <name type="scientific">Frankia canadensis</name>
    <dbReference type="NCBI Taxonomy" id="1836972"/>
    <lineage>
        <taxon>Bacteria</taxon>
        <taxon>Bacillati</taxon>
        <taxon>Actinomycetota</taxon>
        <taxon>Actinomycetes</taxon>
        <taxon>Frankiales</taxon>
        <taxon>Frankiaceae</taxon>
        <taxon>Frankia</taxon>
    </lineage>
</organism>
<keyword evidence="4 6" id="KW-1133">Transmembrane helix</keyword>
<name>A0A2I2KZV1_9ACTN</name>
<protein>
    <recommendedName>
        <fullName evidence="9">Cytochrome c oxidase assembly protein</fullName>
    </recommendedName>
</protein>
<keyword evidence="8" id="KW-1185">Reference proteome</keyword>
<evidence type="ECO:0008006" key="9">
    <source>
        <dbReference type="Google" id="ProtNLM"/>
    </source>
</evidence>
<evidence type="ECO:0000313" key="7">
    <source>
        <dbReference type="EMBL" id="SNQ51177.1"/>
    </source>
</evidence>
<feature type="transmembrane region" description="Helical" evidence="6">
    <location>
        <begin position="141"/>
        <end position="162"/>
    </location>
</feature>
<dbReference type="GO" id="GO:0005886">
    <property type="term" value="C:plasma membrane"/>
    <property type="evidence" value="ECO:0007669"/>
    <property type="project" value="UniProtKB-SubCell"/>
</dbReference>
<evidence type="ECO:0000256" key="6">
    <source>
        <dbReference type="SAM" id="Phobius"/>
    </source>
</evidence>
<dbReference type="EMBL" id="FZMO01000528">
    <property type="protein sequence ID" value="SNQ51177.1"/>
    <property type="molecule type" value="Genomic_DNA"/>
</dbReference>
<comment type="subcellular location">
    <subcellularLocation>
        <location evidence="1">Cell membrane</location>
        <topology evidence="1">Multi-pass membrane protein</topology>
    </subcellularLocation>
</comment>
<feature type="transmembrane region" description="Helical" evidence="6">
    <location>
        <begin position="28"/>
        <end position="47"/>
    </location>
</feature>
<keyword evidence="3 6" id="KW-0812">Transmembrane</keyword>
<gene>
    <name evidence="7" type="ORF">FRACA_620026</name>
</gene>
<feature type="transmembrane region" description="Helical" evidence="6">
    <location>
        <begin position="168"/>
        <end position="188"/>
    </location>
</feature>
<feature type="transmembrane region" description="Helical" evidence="6">
    <location>
        <begin position="195"/>
        <end position="213"/>
    </location>
</feature>
<dbReference type="InterPro" id="IPR019108">
    <property type="entry name" value="Caa3_assmbl_CtaG-rel"/>
</dbReference>
<dbReference type="AlphaFoldDB" id="A0A2I2KZV1"/>
<accession>A0A2I2KZV1</accession>
<reference evidence="7 8" key="1">
    <citation type="submission" date="2017-06" db="EMBL/GenBank/DDBJ databases">
        <authorList>
            <person name="Kim H.J."/>
            <person name="Triplett B.A."/>
        </authorList>
    </citation>
    <scope>NUCLEOTIDE SEQUENCE [LARGE SCALE GENOMIC DNA]</scope>
    <source>
        <strain evidence="7">FRACA_ARgP5</strain>
    </source>
</reference>
<proteinExistence type="predicted"/>